<keyword evidence="7" id="KW-0067">ATP-binding</keyword>
<evidence type="ECO:0000313" key="11">
    <source>
        <dbReference type="EMBL" id="HIX03625.1"/>
    </source>
</evidence>
<dbReference type="Gene3D" id="3.30.460.10">
    <property type="entry name" value="Beta Polymerase, domain 2"/>
    <property type="match status" value="1"/>
</dbReference>
<sequence length="102" mass="12153">MNRIEKHIAAIIALCKQYKVKKLFVFGSILTNRFNEKSDIDFLVDFNKQEIEDYFDNFFDFKYALEKLLDRDIDLVEEQTIKNPYLRKNIDNTKALIYGGAY</sequence>
<dbReference type="PANTHER" id="PTHR33571:SF12">
    <property type="entry name" value="BSL3053 PROTEIN"/>
    <property type="match status" value="1"/>
</dbReference>
<keyword evidence="2" id="KW-1277">Toxin-antitoxin system</keyword>
<comment type="cofactor">
    <cofactor evidence="1">
        <name>Mg(2+)</name>
        <dbReference type="ChEBI" id="CHEBI:18420"/>
    </cofactor>
</comment>
<comment type="similarity">
    <text evidence="9">Belongs to the MntA antitoxin family.</text>
</comment>
<keyword evidence="4" id="KW-0548">Nucleotidyltransferase</keyword>
<evidence type="ECO:0000313" key="12">
    <source>
        <dbReference type="Proteomes" id="UP000824202"/>
    </source>
</evidence>
<accession>A0A9D2AC97</accession>
<proteinExistence type="inferred from homology"/>
<keyword evidence="5" id="KW-0479">Metal-binding</keyword>
<keyword evidence="3" id="KW-0808">Transferase</keyword>
<dbReference type="GO" id="GO:0016779">
    <property type="term" value="F:nucleotidyltransferase activity"/>
    <property type="evidence" value="ECO:0007669"/>
    <property type="project" value="UniProtKB-KW"/>
</dbReference>
<dbReference type="SUPFAM" id="SSF81301">
    <property type="entry name" value="Nucleotidyltransferase"/>
    <property type="match status" value="1"/>
</dbReference>
<dbReference type="InterPro" id="IPR043519">
    <property type="entry name" value="NT_sf"/>
</dbReference>
<dbReference type="GO" id="GO:0005524">
    <property type="term" value="F:ATP binding"/>
    <property type="evidence" value="ECO:0007669"/>
    <property type="project" value="UniProtKB-KW"/>
</dbReference>
<evidence type="ECO:0000256" key="5">
    <source>
        <dbReference type="ARBA" id="ARBA00022723"/>
    </source>
</evidence>
<evidence type="ECO:0000256" key="2">
    <source>
        <dbReference type="ARBA" id="ARBA00022649"/>
    </source>
</evidence>
<dbReference type="PANTHER" id="PTHR33571">
    <property type="entry name" value="SSL8005 PROTEIN"/>
    <property type="match status" value="1"/>
</dbReference>
<evidence type="ECO:0000256" key="1">
    <source>
        <dbReference type="ARBA" id="ARBA00001946"/>
    </source>
</evidence>
<dbReference type="GO" id="GO:0046872">
    <property type="term" value="F:metal ion binding"/>
    <property type="evidence" value="ECO:0007669"/>
    <property type="project" value="UniProtKB-KW"/>
</dbReference>
<protein>
    <submittedName>
        <fullName evidence="11">Nucleotidyltransferase domain-containing protein</fullName>
    </submittedName>
</protein>
<evidence type="ECO:0000256" key="6">
    <source>
        <dbReference type="ARBA" id="ARBA00022741"/>
    </source>
</evidence>
<dbReference type="InterPro" id="IPR002934">
    <property type="entry name" value="Polymerase_NTP_transf_dom"/>
</dbReference>
<reference evidence="11" key="1">
    <citation type="journal article" date="2021" name="PeerJ">
        <title>Extensive microbial diversity within the chicken gut microbiome revealed by metagenomics and culture.</title>
        <authorList>
            <person name="Gilroy R."/>
            <person name="Ravi A."/>
            <person name="Getino M."/>
            <person name="Pursley I."/>
            <person name="Horton D.L."/>
            <person name="Alikhan N.F."/>
            <person name="Baker D."/>
            <person name="Gharbi K."/>
            <person name="Hall N."/>
            <person name="Watson M."/>
            <person name="Adriaenssens E.M."/>
            <person name="Foster-Nyarko E."/>
            <person name="Jarju S."/>
            <person name="Secka A."/>
            <person name="Antonio M."/>
            <person name="Oren A."/>
            <person name="Chaudhuri R.R."/>
            <person name="La Ragione R."/>
            <person name="Hildebrand F."/>
            <person name="Pallen M.J."/>
        </authorList>
    </citation>
    <scope>NUCLEOTIDE SEQUENCE</scope>
    <source>
        <strain evidence="11">23274</strain>
    </source>
</reference>
<dbReference type="EMBL" id="DXFT01000111">
    <property type="protein sequence ID" value="HIX03625.1"/>
    <property type="molecule type" value="Genomic_DNA"/>
</dbReference>
<dbReference type="InterPro" id="IPR052038">
    <property type="entry name" value="Type-VII_TA_antitoxin"/>
</dbReference>
<dbReference type="Proteomes" id="UP000824202">
    <property type="component" value="Unassembled WGS sequence"/>
</dbReference>
<comment type="caution">
    <text evidence="11">The sequence shown here is derived from an EMBL/GenBank/DDBJ whole genome shotgun (WGS) entry which is preliminary data.</text>
</comment>
<reference evidence="11" key="2">
    <citation type="submission" date="2021-04" db="EMBL/GenBank/DDBJ databases">
        <authorList>
            <person name="Gilroy R."/>
        </authorList>
    </citation>
    <scope>NUCLEOTIDE SEQUENCE</scope>
    <source>
        <strain evidence="11">23274</strain>
    </source>
</reference>
<evidence type="ECO:0000256" key="3">
    <source>
        <dbReference type="ARBA" id="ARBA00022679"/>
    </source>
</evidence>
<gene>
    <name evidence="11" type="ORF">H9863_05865</name>
</gene>
<dbReference type="AlphaFoldDB" id="A0A9D2AC97"/>
<evidence type="ECO:0000256" key="8">
    <source>
        <dbReference type="ARBA" id="ARBA00022842"/>
    </source>
</evidence>
<keyword evidence="8" id="KW-0460">Magnesium</keyword>
<evidence type="ECO:0000256" key="4">
    <source>
        <dbReference type="ARBA" id="ARBA00022695"/>
    </source>
</evidence>
<organism evidence="11 12">
    <name type="scientific">Candidatus Odoribacter faecigallinarum</name>
    <dbReference type="NCBI Taxonomy" id="2838706"/>
    <lineage>
        <taxon>Bacteria</taxon>
        <taxon>Pseudomonadati</taxon>
        <taxon>Bacteroidota</taxon>
        <taxon>Bacteroidia</taxon>
        <taxon>Bacteroidales</taxon>
        <taxon>Odoribacteraceae</taxon>
        <taxon>Odoribacter</taxon>
    </lineage>
</organism>
<evidence type="ECO:0000256" key="7">
    <source>
        <dbReference type="ARBA" id="ARBA00022840"/>
    </source>
</evidence>
<feature type="domain" description="Polymerase nucleotidyl transferase" evidence="10">
    <location>
        <begin position="13"/>
        <end position="91"/>
    </location>
</feature>
<dbReference type="CDD" id="cd05403">
    <property type="entry name" value="NT_KNTase_like"/>
    <property type="match status" value="1"/>
</dbReference>
<dbReference type="Pfam" id="PF01909">
    <property type="entry name" value="NTP_transf_2"/>
    <property type="match status" value="1"/>
</dbReference>
<keyword evidence="6" id="KW-0547">Nucleotide-binding</keyword>
<name>A0A9D2AC97_9BACT</name>
<evidence type="ECO:0000259" key="10">
    <source>
        <dbReference type="Pfam" id="PF01909"/>
    </source>
</evidence>
<evidence type="ECO:0000256" key="9">
    <source>
        <dbReference type="ARBA" id="ARBA00038276"/>
    </source>
</evidence>